<dbReference type="AlphaFoldDB" id="A0A1B1AN79"/>
<comment type="subcellular location">
    <subcellularLocation>
        <location evidence="2">Cytoplasm</location>
    </subcellularLocation>
</comment>
<keyword evidence="4" id="KW-1185">Reference proteome</keyword>
<protein>
    <recommendedName>
        <fullName evidence="2">Ribosomal silencing factor RsfS</fullName>
    </recommendedName>
</protein>
<dbReference type="GO" id="GO:0017148">
    <property type="term" value="P:negative regulation of translation"/>
    <property type="evidence" value="ECO:0007669"/>
    <property type="project" value="UniProtKB-UniRule"/>
</dbReference>
<evidence type="ECO:0000313" key="3">
    <source>
        <dbReference type="EMBL" id="ANP48014.1"/>
    </source>
</evidence>
<sequence length="114" mass="12461">MDVEAATKVVLTSLEDDKAEEILAIDIRGKSSFADMLVIASGRSARHVGALADHVMRQLKDAGVKDVRIEGMPQADWVLVDAGDVVIHLFRPEVRAFYNIEKIWSGATPDSVQS</sequence>
<dbReference type="GO" id="GO:0042256">
    <property type="term" value="P:cytosolic ribosome assembly"/>
    <property type="evidence" value="ECO:0007669"/>
    <property type="project" value="UniProtKB-UniRule"/>
</dbReference>
<organism evidence="3 4">
    <name type="scientific">Candidatus Viadribacter manganicus</name>
    <dbReference type="NCBI Taxonomy" id="1759059"/>
    <lineage>
        <taxon>Bacteria</taxon>
        <taxon>Pseudomonadati</taxon>
        <taxon>Pseudomonadota</taxon>
        <taxon>Alphaproteobacteria</taxon>
        <taxon>Hyphomonadales</taxon>
        <taxon>Hyphomonadaceae</taxon>
        <taxon>Candidatus Viadribacter</taxon>
    </lineage>
</organism>
<dbReference type="GO" id="GO:0043023">
    <property type="term" value="F:ribosomal large subunit binding"/>
    <property type="evidence" value="ECO:0007669"/>
    <property type="project" value="TreeGrafter"/>
</dbReference>
<dbReference type="FunCoup" id="A0A1B1AN79">
    <property type="interactions" value="453"/>
</dbReference>
<keyword evidence="2" id="KW-0810">Translation regulation</keyword>
<dbReference type="SUPFAM" id="SSF81301">
    <property type="entry name" value="Nucleotidyltransferase"/>
    <property type="match status" value="1"/>
</dbReference>
<keyword evidence="2" id="KW-0678">Repressor</keyword>
<reference evidence="3 4" key="1">
    <citation type="submission" date="2015-11" db="EMBL/GenBank/DDBJ databases">
        <title>Whole-Genome Sequence of Candidatus Oderbacter manganicum from the National Park Lower Oder Valley, Germany.</title>
        <authorList>
            <person name="Braun B."/>
            <person name="Liere K."/>
            <person name="Szewzyk U."/>
        </authorList>
    </citation>
    <scope>NUCLEOTIDE SEQUENCE [LARGE SCALE GENOMIC DNA]</scope>
    <source>
        <strain evidence="3 4">OTSz_A_272</strain>
    </source>
</reference>
<name>A0A1B1AN79_9PROT</name>
<evidence type="ECO:0000256" key="2">
    <source>
        <dbReference type="HAMAP-Rule" id="MF_01477"/>
    </source>
</evidence>
<keyword evidence="2" id="KW-0963">Cytoplasm</keyword>
<dbReference type="Gene3D" id="3.30.460.10">
    <property type="entry name" value="Beta Polymerase, domain 2"/>
    <property type="match status" value="1"/>
</dbReference>
<dbReference type="Pfam" id="PF02410">
    <property type="entry name" value="RsfS"/>
    <property type="match status" value="1"/>
</dbReference>
<evidence type="ECO:0000256" key="1">
    <source>
        <dbReference type="ARBA" id="ARBA00010574"/>
    </source>
</evidence>
<dbReference type="InParanoid" id="A0A1B1AN79"/>
<proteinExistence type="inferred from homology"/>
<dbReference type="HAMAP" id="MF_01477">
    <property type="entry name" value="Iojap_RsfS"/>
    <property type="match status" value="1"/>
</dbReference>
<dbReference type="GO" id="GO:0090071">
    <property type="term" value="P:negative regulation of ribosome biogenesis"/>
    <property type="evidence" value="ECO:0007669"/>
    <property type="project" value="UniProtKB-UniRule"/>
</dbReference>
<dbReference type="STRING" id="1759059.ATE48_09750"/>
<comment type="similarity">
    <text evidence="1 2">Belongs to the Iojap/RsfS family.</text>
</comment>
<dbReference type="PANTHER" id="PTHR21043:SF0">
    <property type="entry name" value="MITOCHONDRIAL ASSEMBLY OF RIBOSOMAL LARGE SUBUNIT PROTEIN 1"/>
    <property type="match status" value="1"/>
</dbReference>
<dbReference type="KEGG" id="cbot:ATE48_09750"/>
<evidence type="ECO:0000313" key="4">
    <source>
        <dbReference type="Proteomes" id="UP000092498"/>
    </source>
</evidence>
<dbReference type="Proteomes" id="UP000092498">
    <property type="component" value="Chromosome"/>
</dbReference>
<gene>
    <name evidence="2" type="primary">rsfS</name>
    <name evidence="3" type="ORF">ATE48_09750</name>
</gene>
<dbReference type="InterPro" id="IPR004394">
    <property type="entry name" value="Iojap/RsfS/C7orf30"/>
</dbReference>
<accession>A0A1B1AN79</accession>
<dbReference type="InterPro" id="IPR043519">
    <property type="entry name" value="NT_sf"/>
</dbReference>
<dbReference type="EMBL" id="CP013244">
    <property type="protein sequence ID" value="ANP48014.1"/>
    <property type="molecule type" value="Genomic_DNA"/>
</dbReference>
<dbReference type="GO" id="GO:0005737">
    <property type="term" value="C:cytoplasm"/>
    <property type="evidence" value="ECO:0007669"/>
    <property type="project" value="UniProtKB-SubCell"/>
</dbReference>
<comment type="subunit">
    <text evidence="2">Interacts with ribosomal protein uL14 (rplN).</text>
</comment>
<comment type="function">
    <text evidence="2">Functions as a ribosomal silencing factor. Interacts with ribosomal protein uL14 (rplN), blocking formation of intersubunit bridge B8. Prevents association of the 30S and 50S ribosomal subunits and the formation of functional ribosomes, thus repressing translation.</text>
</comment>
<dbReference type="NCBIfam" id="TIGR00090">
    <property type="entry name" value="rsfS_iojap_ybeB"/>
    <property type="match status" value="1"/>
</dbReference>
<dbReference type="PANTHER" id="PTHR21043">
    <property type="entry name" value="IOJAP SUPERFAMILY ORTHOLOG"/>
    <property type="match status" value="1"/>
</dbReference>